<gene>
    <name evidence="1" type="ORF">DLAC_02324</name>
</gene>
<comment type="caution">
    <text evidence="1">The sequence shown here is derived from an EMBL/GenBank/DDBJ whole genome shotgun (WGS) entry which is preliminary data.</text>
</comment>
<dbReference type="EMBL" id="LODT01000011">
    <property type="protein sequence ID" value="KYR01206.1"/>
    <property type="molecule type" value="Genomic_DNA"/>
</dbReference>
<dbReference type="Proteomes" id="UP000076078">
    <property type="component" value="Unassembled WGS sequence"/>
</dbReference>
<evidence type="ECO:0000313" key="1">
    <source>
        <dbReference type="EMBL" id="KYR01206.1"/>
    </source>
</evidence>
<protein>
    <submittedName>
        <fullName evidence="1">Uncharacterized protein</fullName>
    </submittedName>
</protein>
<accession>A0A152A4P2</accession>
<evidence type="ECO:0000313" key="2">
    <source>
        <dbReference type="Proteomes" id="UP000076078"/>
    </source>
</evidence>
<organism evidence="1 2">
    <name type="scientific">Tieghemostelium lacteum</name>
    <name type="common">Slime mold</name>
    <name type="synonym">Dictyostelium lacteum</name>
    <dbReference type="NCBI Taxonomy" id="361077"/>
    <lineage>
        <taxon>Eukaryota</taxon>
        <taxon>Amoebozoa</taxon>
        <taxon>Evosea</taxon>
        <taxon>Eumycetozoa</taxon>
        <taxon>Dictyostelia</taxon>
        <taxon>Dictyosteliales</taxon>
        <taxon>Raperosteliaceae</taxon>
        <taxon>Tieghemostelium</taxon>
    </lineage>
</organism>
<sequence>MAHLRWPHIFKLNEHFNTTHLIVDSKRFNEFIDTEFQDWLDSDNEDNAEAKADLLQRNFPDEYMYFIKYLKWIDDFDPNSDGNDNNIANKRIEILLHTDISPNVWFRNSFLPKLLQSKDPKIRNAIIKNVQASYFAPNCFKEEWLPFNLLCKFIIECDRSVNISKFNLYFYDYVTFKYFKKISVYTKDKSLVNEKRDLTVENIRNIIQVLIRNDRAISSEKYDDYETLDDITLYLCKYTFQSLTLDDIQSLQSDYIQLIPLICRFTIFELPDNNNSHNPNGHIQVSHSTTFTQIKDYISELYKYYGKELIERKLSILLPKVIESPKNQVKVLIGLVYLLEDSQSVIDSLDQIYHIIMQDELIDTNVGHLLISLLNRYGTNNIKQLEEFSDVFFKDTEILPYLPASMRWVLFISVMSIIPQHTMYRMENILKLFEKLPRNYLVYFNRLLLKPSIRKVFNVSPRCKEYHQAILKIANNSSQHYIHLLEYIMSVEPKSEYNNLIENFTSAINDKDKWLIRDDHFYETLLKLYTEIKCNHTKKASSLLDRTLKSFVKIYRQPRSHKNRTKVSLDTILPFIKSREELDTLFILMDIKLKYKDKIKIFKYFLEYSQYGEEYIIDYLDSMIEDVNAHGTLDLLEGMKSFVNLDRQIHNYVLHYFISPHHHDSFDLKILVNLMYSLNNISETYKQMIVEFLKSLDTTSNVSKQDRLYRFWCMHKWLIVKDIRGLEIKHLYCHETIVSTILSQYKLSQHRVFSTKHLISLIKKNIPLSPQLVNLFLTQFKEIKEESKKENILSLIRNFPPLHFLLDSNQTGYQSTYTPPPTEQEINESIPYVPNLIIHNIVSFICGDPSVKPKEIIELALISKIFFQGVAKTFNSVKISYCGKTVSSDYLSKYSFSVSQWSLFSHGCYHMNYEALNRFHYRDVEYIFYQLGSLKVQSKMMYQVNREMKNLTSLSIFIGDALSIGSITNLISYCHCIETFHLQIDPELALDIMDIEGVQQYINILLKNNSSLKLVNFSYPFVGCKKITDAMEIVFQNLKEFRKSHFNDFNFINTLSITSKTEIPSNVEPLKSLLINSSEVLFSGGLNRLKALLNPEFFTNLKRVMIQLKYLDDDFEKFILSDKMVLDFVVINTDTLEPTIISNISKKFGLTTLKIIYSHSNYATKDVFEKLLGDCSLNPTLKYVVLQRKIKDKITPIYDFEKCNFYNYKTANNQLFIRD</sequence>
<reference evidence="1 2" key="1">
    <citation type="submission" date="2015-12" db="EMBL/GenBank/DDBJ databases">
        <title>Dictyostelia acquired genes for synthesis and detection of signals that induce cell-type specialization by lateral gene transfer from prokaryotes.</title>
        <authorList>
            <person name="Gloeckner G."/>
            <person name="Schaap P."/>
        </authorList>
    </citation>
    <scope>NUCLEOTIDE SEQUENCE [LARGE SCALE GENOMIC DNA]</scope>
    <source>
        <strain evidence="1 2">TK</strain>
    </source>
</reference>
<dbReference type="AlphaFoldDB" id="A0A152A4P2"/>
<dbReference type="InParanoid" id="A0A152A4P2"/>
<keyword evidence="2" id="KW-1185">Reference proteome</keyword>
<name>A0A152A4P2_TIELA</name>
<proteinExistence type="predicted"/>